<dbReference type="AlphaFoldDB" id="A0A1N7Q9G5"/>
<dbReference type="GO" id="GO:0016746">
    <property type="term" value="F:acyltransferase activity"/>
    <property type="evidence" value="ECO:0007669"/>
    <property type="project" value="InterPro"/>
</dbReference>
<dbReference type="STRING" id="484498.SAMN05421686_11616"/>
<proteinExistence type="predicted"/>
<evidence type="ECO:0000313" key="2">
    <source>
        <dbReference type="Proteomes" id="UP000185639"/>
    </source>
</evidence>
<sequence>MKIGAFSWVLGKSTCVDKLPELNGDEQKIAGLKKLGLEYYRVANSPCRDMMIAAITESIQLSGCDSLEIDTVLFSTSKHDDRRDISLIPEVLSVCGLLNARPLGVSLGACANLTYAFEVCEGLLKTNRSKNILMVFSDFYGDHERLLRQNAALGSDGVGACVISDNIGNGYLIKSTSNKYNVNASNHLLAEDIVSFIRTYSEGVRLSTEQAVREANICISDCNMLVAPNFNAVVLRNISKICGLKSDRIYNGNIKSVGHCSSVDQLMSLSQILAFDLPNGTPVLVSCPADFVWGSSVMVVDKHTPGVCSKGE</sequence>
<dbReference type="OrthoDB" id="2636646at2"/>
<gene>
    <name evidence="1" type="ORF">SAMN05421686_11616</name>
</gene>
<dbReference type="SUPFAM" id="SSF53901">
    <property type="entry name" value="Thiolase-like"/>
    <property type="match status" value="1"/>
</dbReference>
<dbReference type="RefSeq" id="WP_076518088.1">
    <property type="nucleotide sequence ID" value="NZ_FTOH01000016.1"/>
</dbReference>
<dbReference type="EMBL" id="FTOH01000016">
    <property type="protein sequence ID" value="SIT19389.1"/>
    <property type="molecule type" value="Genomic_DNA"/>
</dbReference>
<accession>A0A1N7Q9G5</accession>
<dbReference type="Gene3D" id="3.40.47.10">
    <property type="match status" value="2"/>
</dbReference>
<organism evidence="1 2">
    <name type="scientific">Thalassolituus maritimus</name>
    <dbReference type="NCBI Taxonomy" id="484498"/>
    <lineage>
        <taxon>Bacteria</taxon>
        <taxon>Pseudomonadati</taxon>
        <taxon>Pseudomonadota</taxon>
        <taxon>Gammaproteobacteria</taxon>
        <taxon>Oceanospirillales</taxon>
        <taxon>Oceanospirillaceae</taxon>
        <taxon>Thalassolituus</taxon>
    </lineage>
</organism>
<evidence type="ECO:0000313" key="1">
    <source>
        <dbReference type="EMBL" id="SIT19389.1"/>
    </source>
</evidence>
<dbReference type="InterPro" id="IPR016039">
    <property type="entry name" value="Thiolase-like"/>
</dbReference>
<protein>
    <submittedName>
        <fullName evidence="1">3-oxoacyl-[acyl-carrier-protein] synthase III</fullName>
    </submittedName>
</protein>
<name>A0A1N7Q9G5_9GAMM</name>
<reference evidence="2" key="1">
    <citation type="submission" date="2017-01" db="EMBL/GenBank/DDBJ databases">
        <authorList>
            <person name="Varghese N."/>
            <person name="Submissions S."/>
        </authorList>
    </citation>
    <scope>NUCLEOTIDE SEQUENCE [LARGE SCALE GENOMIC DNA]</scope>
    <source>
        <strain evidence="2">DSM 24913</strain>
    </source>
</reference>
<dbReference type="Proteomes" id="UP000185639">
    <property type="component" value="Unassembled WGS sequence"/>
</dbReference>
<keyword evidence="2" id="KW-1185">Reference proteome</keyword>